<protein>
    <recommendedName>
        <fullName evidence="3">Transposase</fullName>
    </recommendedName>
</protein>
<dbReference type="AlphaFoldDB" id="F8N7V3"/>
<sequence length="367" mass="42415">MVSKLSYRDTTDVLNGVLHREKQNSVKTSTLEDRVESFGDSLSDGYTSKAEKILESYHIDKDGIIAEDSHFPLPVVKPELTTGFEEKQIRRLITEYNRGRDRMTKLKYENSMLEMEDGIGRCCYISIDDIGVRFQKPERKQKSKKDKAFVENTVIHIQSEGKQYTLTAVGMDKAFKLLVAFLLENRLMEDSRLIFFSDGATCIRDNIEKYFGFRQYTLIPDWLHLEKKCNEFLSMGIKGTKDEKLQIKKKLASILWTGRYQNAINYLDSLKKSQVRNSKKIEELKDYICRKSPNLTSYALRHELKLRISSNRVEKANDLVVAMRQKHNGMAWSEKGSSALAVITASMINGEIEEWITKQKISYRMVG</sequence>
<name>F8N7V3_9BACT</name>
<keyword evidence="2" id="KW-1185">Reference proteome</keyword>
<accession>F8N7V3</accession>
<dbReference type="RefSeq" id="WP_007575100.1">
    <property type="nucleotide sequence ID" value="NZ_GL945017.1"/>
</dbReference>
<evidence type="ECO:0008006" key="3">
    <source>
        <dbReference type="Google" id="ProtNLM"/>
    </source>
</evidence>
<evidence type="ECO:0000313" key="1">
    <source>
        <dbReference type="EMBL" id="EGN57499.1"/>
    </source>
</evidence>
<evidence type="ECO:0000313" key="2">
    <source>
        <dbReference type="Proteomes" id="UP000002772"/>
    </source>
</evidence>
<organism evidence="1 2">
    <name type="scientific">Hallella multisaccharivorax DSM 17128</name>
    <dbReference type="NCBI Taxonomy" id="688246"/>
    <lineage>
        <taxon>Bacteria</taxon>
        <taxon>Pseudomonadati</taxon>
        <taxon>Bacteroidota</taxon>
        <taxon>Bacteroidia</taxon>
        <taxon>Bacteroidales</taxon>
        <taxon>Prevotellaceae</taxon>
        <taxon>Hallella</taxon>
    </lineage>
</organism>
<reference evidence="2" key="1">
    <citation type="journal article" date="2011" name="Stand. Genomic Sci.">
        <title>Non-contiguous finished genome sequence of the opportunistic oral pathogen Prevotella multisaccharivorax type strain (PPPA20).</title>
        <authorList>
            <person name="Pati A."/>
            <person name="Gronow S."/>
            <person name="Lu M."/>
            <person name="Lapidus A."/>
            <person name="Nolan M."/>
            <person name="Lucas S."/>
            <person name="Hammon N."/>
            <person name="Deshpande S."/>
            <person name="Cheng J.F."/>
            <person name="Tapia R."/>
            <person name="Han C."/>
            <person name="Goodwin L."/>
            <person name="Pitluck S."/>
            <person name="Liolios K."/>
            <person name="Pagani I."/>
            <person name="Mavromatis K."/>
            <person name="Mikhailova N."/>
            <person name="Huntemann M."/>
            <person name="Chen A."/>
            <person name="Palaniappan K."/>
            <person name="Land M."/>
            <person name="Hauser L."/>
            <person name="Detter J.C."/>
            <person name="Brambilla E.M."/>
            <person name="Rohde M."/>
            <person name="Goker M."/>
            <person name="Woyke T."/>
            <person name="Bristow J."/>
            <person name="Eisen J.A."/>
            <person name="Markowitz V."/>
            <person name="Hugenholtz P."/>
            <person name="Kyrpides N.C."/>
            <person name="Klenk H.P."/>
            <person name="Ivanova N."/>
        </authorList>
    </citation>
    <scope>NUCLEOTIDE SEQUENCE [LARGE SCALE GENOMIC DNA]</scope>
    <source>
        <strain evidence="2">DSM 17128</strain>
    </source>
</reference>
<dbReference type="EMBL" id="GL945017">
    <property type="protein sequence ID" value="EGN57499.1"/>
    <property type="molecule type" value="Genomic_DNA"/>
</dbReference>
<dbReference type="HOGENOM" id="CLU_054540_0_0_10"/>
<dbReference type="eggNOG" id="ENOG502ZRMA">
    <property type="taxonomic scope" value="Bacteria"/>
</dbReference>
<dbReference type="STRING" id="688246.Premu_2107"/>
<dbReference type="OrthoDB" id="443406at2"/>
<gene>
    <name evidence="1" type="ORF">Premu_2107</name>
</gene>
<dbReference type="Proteomes" id="UP000002772">
    <property type="component" value="Unassembled WGS sequence"/>
</dbReference>
<proteinExistence type="predicted"/>